<feature type="compositionally biased region" description="Basic and acidic residues" evidence="1">
    <location>
        <begin position="127"/>
        <end position="141"/>
    </location>
</feature>
<protein>
    <submittedName>
        <fullName evidence="2">Uncharacterized protein</fullName>
    </submittedName>
</protein>
<feature type="compositionally biased region" description="Basic residues" evidence="1">
    <location>
        <begin position="47"/>
        <end position="62"/>
    </location>
</feature>
<proteinExistence type="predicted"/>
<evidence type="ECO:0000313" key="3">
    <source>
        <dbReference type="Proteomes" id="UP000239899"/>
    </source>
</evidence>
<feature type="compositionally biased region" description="Low complexity" evidence="1">
    <location>
        <begin position="76"/>
        <end position="90"/>
    </location>
</feature>
<evidence type="ECO:0000256" key="1">
    <source>
        <dbReference type="SAM" id="MobiDB-lite"/>
    </source>
</evidence>
<dbReference type="EMBL" id="LHPG02000003">
    <property type="protein sequence ID" value="PRW59593.1"/>
    <property type="molecule type" value="Genomic_DNA"/>
</dbReference>
<comment type="caution">
    <text evidence="2">The sequence shown here is derived from an EMBL/GenBank/DDBJ whole genome shotgun (WGS) entry which is preliminary data.</text>
</comment>
<evidence type="ECO:0000313" key="2">
    <source>
        <dbReference type="EMBL" id="PRW59593.1"/>
    </source>
</evidence>
<reference evidence="2 3" key="1">
    <citation type="journal article" date="2018" name="Plant J.">
        <title>Genome sequences of Chlorella sorokiniana UTEX 1602 and Micractinium conductrix SAG 241.80: implications to maltose excretion by a green alga.</title>
        <authorList>
            <person name="Arriola M.B."/>
            <person name="Velmurugan N."/>
            <person name="Zhang Y."/>
            <person name="Plunkett M.H."/>
            <person name="Hondzo H."/>
            <person name="Barney B.M."/>
        </authorList>
    </citation>
    <scope>NUCLEOTIDE SEQUENCE [LARGE SCALE GENOMIC DNA]</scope>
    <source>
        <strain evidence="3">UTEX 1602</strain>
    </source>
</reference>
<gene>
    <name evidence="2" type="ORF">C2E21_1808</name>
</gene>
<feature type="compositionally biased region" description="Basic residues" evidence="1">
    <location>
        <begin position="103"/>
        <end position="117"/>
    </location>
</feature>
<dbReference type="Proteomes" id="UP000239899">
    <property type="component" value="Unassembled WGS sequence"/>
</dbReference>
<accession>A0A2P6TZV4</accession>
<organism evidence="2 3">
    <name type="scientific">Chlorella sorokiniana</name>
    <name type="common">Freshwater green alga</name>
    <dbReference type="NCBI Taxonomy" id="3076"/>
    <lineage>
        <taxon>Eukaryota</taxon>
        <taxon>Viridiplantae</taxon>
        <taxon>Chlorophyta</taxon>
        <taxon>core chlorophytes</taxon>
        <taxon>Trebouxiophyceae</taxon>
        <taxon>Chlorellales</taxon>
        <taxon>Chlorellaceae</taxon>
        <taxon>Chlorella clade</taxon>
        <taxon>Chlorella</taxon>
    </lineage>
</organism>
<dbReference type="AlphaFoldDB" id="A0A2P6TZV4"/>
<feature type="region of interest" description="Disordered" evidence="1">
    <location>
        <begin position="1"/>
        <end position="141"/>
    </location>
</feature>
<name>A0A2P6TZV4_CHLSO</name>
<sequence length="141" mass="14522">MSKREMAALQEKGIRVGDTVAHNPSTLEKVEPGSSEEESEELGKAKSAVKRSGRGRQAKGGKKGGAAGKKADNGEKPAAGGPKAAATKKAAGGGKAAGAAAHAARHSSRIATRRHRREAGTSEAVAGEEKVGYRKRGRREE</sequence>
<keyword evidence="3" id="KW-1185">Reference proteome</keyword>